<comment type="caution">
    <text evidence="8">The sequence shown here is derived from an EMBL/GenBank/DDBJ whole genome shotgun (WGS) entry which is preliminary data.</text>
</comment>
<dbReference type="InterPro" id="IPR011577">
    <property type="entry name" value="Cyt_b561_bac/Ni-Hgenase"/>
</dbReference>
<dbReference type="Gene3D" id="1.20.950.20">
    <property type="entry name" value="Transmembrane di-heme cytochromes, Chain C"/>
    <property type="match status" value="1"/>
</dbReference>
<dbReference type="PANTHER" id="PTHR30485">
    <property type="entry name" value="NI/FE-HYDROGENASE 1 B-TYPE CYTOCHROME SUBUNIT"/>
    <property type="match status" value="1"/>
</dbReference>
<evidence type="ECO:0000313" key="8">
    <source>
        <dbReference type="EMBL" id="PWS33196.1"/>
    </source>
</evidence>
<evidence type="ECO:0000313" key="9">
    <source>
        <dbReference type="Proteomes" id="UP000245391"/>
    </source>
</evidence>
<dbReference type="EMBL" id="QGNY01000001">
    <property type="protein sequence ID" value="PWS33196.1"/>
    <property type="molecule type" value="Genomic_DNA"/>
</dbReference>
<name>A0A317F6M0_9SPHI</name>
<protein>
    <submittedName>
        <fullName evidence="8">Ni,Fe-hydrogenase I cytochrome b subunit</fullName>
    </submittedName>
</protein>
<keyword evidence="3 6" id="KW-0812">Transmembrane</keyword>
<dbReference type="InterPro" id="IPR051542">
    <property type="entry name" value="Hydrogenase_cytochrome"/>
</dbReference>
<dbReference type="RefSeq" id="WP_109927783.1">
    <property type="nucleotide sequence ID" value="NZ_QGNY01000001.1"/>
</dbReference>
<evidence type="ECO:0000259" key="7">
    <source>
        <dbReference type="Pfam" id="PF01292"/>
    </source>
</evidence>
<keyword evidence="4 6" id="KW-1133">Transmembrane helix</keyword>
<dbReference type="Proteomes" id="UP000245391">
    <property type="component" value="Unassembled WGS sequence"/>
</dbReference>
<evidence type="ECO:0000256" key="6">
    <source>
        <dbReference type="SAM" id="Phobius"/>
    </source>
</evidence>
<gene>
    <name evidence="8" type="ORF">DF947_00740</name>
</gene>
<evidence type="ECO:0000256" key="3">
    <source>
        <dbReference type="ARBA" id="ARBA00022692"/>
    </source>
</evidence>
<keyword evidence="5 6" id="KW-0472">Membrane</keyword>
<evidence type="ECO:0000256" key="5">
    <source>
        <dbReference type="ARBA" id="ARBA00023136"/>
    </source>
</evidence>
<comment type="subcellular location">
    <subcellularLocation>
        <location evidence="1">Cell membrane</location>
        <topology evidence="1">Multi-pass membrane protein</topology>
    </subcellularLocation>
</comment>
<feature type="transmembrane region" description="Helical" evidence="6">
    <location>
        <begin position="26"/>
        <end position="49"/>
    </location>
</feature>
<dbReference type="InterPro" id="IPR016174">
    <property type="entry name" value="Di-haem_cyt_TM"/>
</dbReference>
<feature type="transmembrane region" description="Helical" evidence="6">
    <location>
        <begin position="140"/>
        <end position="165"/>
    </location>
</feature>
<evidence type="ECO:0000256" key="1">
    <source>
        <dbReference type="ARBA" id="ARBA00004651"/>
    </source>
</evidence>
<dbReference type="SUPFAM" id="SSF81342">
    <property type="entry name" value="Transmembrane di-heme cytochromes"/>
    <property type="match status" value="1"/>
</dbReference>
<dbReference type="AlphaFoldDB" id="A0A317F6M0"/>
<organism evidence="8 9">
    <name type="scientific">Pedobacter paludis</name>
    <dbReference type="NCBI Taxonomy" id="2203212"/>
    <lineage>
        <taxon>Bacteria</taxon>
        <taxon>Pseudomonadati</taxon>
        <taxon>Bacteroidota</taxon>
        <taxon>Sphingobacteriia</taxon>
        <taxon>Sphingobacteriales</taxon>
        <taxon>Sphingobacteriaceae</taxon>
        <taxon>Pedobacter</taxon>
    </lineage>
</organism>
<dbReference type="GO" id="GO:0005886">
    <property type="term" value="C:plasma membrane"/>
    <property type="evidence" value="ECO:0007669"/>
    <property type="project" value="UniProtKB-SubCell"/>
</dbReference>
<evidence type="ECO:0000256" key="4">
    <source>
        <dbReference type="ARBA" id="ARBA00022989"/>
    </source>
</evidence>
<feature type="transmembrane region" description="Helical" evidence="6">
    <location>
        <begin position="185"/>
        <end position="204"/>
    </location>
</feature>
<reference evidence="9" key="1">
    <citation type="submission" date="2018-05" db="EMBL/GenBank/DDBJ databases">
        <title>Pedobacter paludis sp. nov., isolated from wetland soil.</title>
        <authorList>
            <person name="Zhang Y."/>
        </authorList>
    </citation>
    <scope>NUCLEOTIDE SEQUENCE [LARGE SCALE GENOMIC DNA]</scope>
    <source>
        <strain evidence="9">R-8</strain>
    </source>
</reference>
<dbReference type="Pfam" id="PF01292">
    <property type="entry name" value="Ni_hydr_CYTB"/>
    <property type="match status" value="1"/>
</dbReference>
<dbReference type="OrthoDB" id="5615941at2"/>
<accession>A0A317F6M0</accession>
<dbReference type="GO" id="GO:0009055">
    <property type="term" value="F:electron transfer activity"/>
    <property type="evidence" value="ECO:0007669"/>
    <property type="project" value="InterPro"/>
</dbReference>
<dbReference type="GO" id="GO:0022904">
    <property type="term" value="P:respiratory electron transport chain"/>
    <property type="evidence" value="ECO:0007669"/>
    <property type="project" value="InterPro"/>
</dbReference>
<keyword evidence="9" id="KW-1185">Reference proteome</keyword>
<feature type="domain" description="Cytochrome b561 bacterial/Ni-hydrogenase" evidence="7">
    <location>
        <begin position="20"/>
        <end position="219"/>
    </location>
</feature>
<sequence>MAIIEPTNQEIGANRKGKKYASSTRLWHWVNLVLITGSLLTVLINSTLFDRSQRSFVKGELMSAGASVSDNQAQAVTHGLEDQVWGKHIYFGYGLVALFLFRIIAEFFLPQPQRLFPKIKRAIQAYFFLKKEREVAKHELVVKGLYLIFYLLLLIMVVTGLLLAFDDYTGIPKDINHSIKEFHGFCMYLILGFIVLHVAGVFLAERKDDKGIVSDMINGGETNIKDDFLT</sequence>
<dbReference type="PANTHER" id="PTHR30485:SF0">
    <property type="entry name" value="NI_FE-HYDROGENASE 1 B-TYPE CYTOCHROME SUBUNIT-RELATED"/>
    <property type="match status" value="1"/>
</dbReference>
<evidence type="ECO:0000256" key="2">
    <source>
        <dbReference type="ARBA" id="ARBA00022475"/>
    </source>
</evidence>
<feature type="transmembrane region" description="Helical" evidence="6">
    <location>
        <begin position="90"/>
        <end position="109"/>
    </location>
</feature>
<dbReference type="GO" id="GO:0020037">
    <property type="term" value="F:heme binding"/>
    <property type="evidence" value="ECO:0007669"/>
    <property type="project" value="TreeGrafter"/>
</dbReference>
<proteinExistence type="predicted"/>
<keyword evidence="2" id="KW-1003">Cell membrane</keyword>